<keyword evidence="1" id="KW-0472">Membrane</keyword>
<protein>
    <submittedName>
        <fullName evidence="2">DUF3592 domain-containing protein</fullName>
    </submittedName>
</protein>
<accession>A0A558C4D8</accession>
<dbReference type="AlphaFoldDB" id="A0A558C4D8"/>
<keyword evidence="3" id="KW-1185">Reference proteome</keyword>
<dbReference type="EMBL" id="VMRJ01000001">
    <property type="protein sequence ID" value="TVT43655.1"/>
    <property type="molecule type" value="Genomic_DNA"/>
</dbReference>
<feature type="transmembrane region" description="Helical" evidence="1">
    <location>
        <begin position="21"/>
        <end position="46"/>
    </location>
</feature>
<reference evidence="2 3" key="1">
    <citation type="submission" date="2019-07" db="EMBL/GenBank/DDBJ databases">
        <title>Hymenobacter sp. straun FUR1 Genome sequencing and assembly.</title>
        <authorList>
            <person name="Chhetri G."/>
        </authorList>
    </citation>
    <scope>NUCLEOTIDE SEQUENCE [LARGE SCALE GENOMIC DNA]</scope>
    <source>
        <strain evidence="2 3">Fur1</strain>
    </source>
</reference>
<evidence type="ECO:0000256" key="1">
    <source>
        <dbReference type="SAM" id="Phobius"/>
    </source>
</evidence>
<sequence>MLTPRPVSFTTFWSLLRERGPFGMLGLIFTLSSVLILLPMLLFMMATLRQPYERYDYAAIVRDGTAATAHVTDMQLLTNVQINGKSPELITYKYSAGGQTYTDQFATFDATELAVGSAVGIRARNGESVIPELKQFVFPFGWFFLLPGVFLLLGAIFLLIGLLPALRKYRLYRHGRMQEATVQGITSRPVRLSRSSIMQSFAVSYEYTGLNQARLLGEDRTNDILLVNEKKLGDKVQILVSETDDTQSCLFPRLGAVKNNWQA</sequence>
<keyword evidence="1" id="KW-0812">Transmembrane</keyword>
<proteinExistence type="predicted"/>
<name>A0A558C4D8_9BACT</name>
<evidence type="ECO:0000313" key="2">
    <source>
        <dbReference type="EMBL" id="TVT43655.1"/>
    </source>
</evidence>
<feature type="transmembrane region" description="Helical" evidence="1">
    <location>
        <begin position="142"/>
        <end position="166"/>
    </location>
</feature>
<dbReference type="RefSeq" id="WP_144845367.1">
    <property type="nucleotide sequence ID" value="NZ_VMRJ01000001.1"/>
</dbReference>
<keyword evidence="1" id="KW-1133">Transmembrane helix</keyword>
<evidence type="ECO:0000313" key="3">
    <source>
        <dbReference type="Proteomes" id="UP000317624"/>
    </source>
</evidence>
<comment type="caution">
    <text evidence="2">The sequence shown here is derived from an EMBL/GenBank/DDBJ whole genome shotgun (WGS) entry which is preliminary data.</text>
</comment>
<organism evidence="2 3">
    <name type="scientific">Hymenobacter setariae</name>
    <dbReference type="NCBI Taxonomy" id="2594794"/>
    <lineage>
        <taxon>Bacteria</taxon>
        <taxon>Pseudomonadati</taxon>
        <taxon>Bacteroidota</taxon>
        <taxon>Cytophagia</taxon>
        <taxon>Cytophagales</taxon>
        <taxon>Hymenobacteraceae</taxon>
        <taxon>Hymenobacter</taxon>
    </lineage>
</organism>
<dbReference type="OrthoDB" id="1339184at2"/>
<gene>
    <name evidence="2" type="ORF">FNT36_06105</name>
</gene>
<dbReference type="Proteomes" id="UP000317624">
    <property type="component" value="Unassembled WGS sequence"/>
</dbReference>